<feature type="transmembrane region" description="Helical" evidence="5">
    <location>
        <begin position="26"/>
        <end position="49"/>
    </location>
</feature>
<organism evidence="7 8">
    <name type="scientific">Thalassomonas actiniarum</name>
    <dbReference type="NCBI Taxonomy" id="485447"/>
    <lineage>
        <taxon>Bacteria</taxon>
        <taxon>Pseudomonadati</taxon>
        <taxon>Pseudomonadota</taxon>
        <taxon>Gammaproteobacteria</taxon>
        <taxon>Alteromonadales</taxon>
        <taxon>Colwelliaceae</taxon>
        <taxon>Thalassomonas</taxon>
    </lineage>
</organism>
<keyword evidence="4 5" id="KW-0472">Membrane</keyword>
<protein>
    <submittedName>
        <fullName evidence="7">YIP1 family protein</fullName>
    </submittedName>
</protein>
<feature type="transmembrane region" description="Helical" evidence="5">
    <location>
        <begin position="81"/>
        <end position="108"/>
    </location>
</feature>
<evidence type="ECO:0000256" key="3">
    <source>
        <dbReference type="ARBA" id="ARBA00022989"/>
    </source>
</evidence>
<comment type="subcellular location">
    <subcellularLocation>
        <location evidence="1">Membrane</location>
        <topology evidence="1">Multi-pass membrane protein</topology>
    </subcellularLocation>
</comment>
<dbReference type="GO" id="GO:0016020">
    <property type="term" value="C:membrane"/>
    <property type="evidence" value="ECO:0007669"/>
    <property type="project" value="UniProtKB-SubCell"/>
</dbReference>
<evidence type="ECO:0000313" key="7">
    <source>
        <dbReference type="EMBL" id="WDD96901.1"/>
    </source>
</evidence>
<feature type="transmembrane region" description="Helical" evidence="5">
    <location>
        <begin position="207"/>
        <end position="226"/>
    </location>
</feature>
<dbReference type="Proteomes" id="UP000032568">
    <property type="component" value="Chromosome"/>
</dbReference>
<evidence type="ECO:0000256" key="1">
    <source>
        <dbReference type="ARBA" id="ARBA00004141"/>
    </source>
</evidence>
<sequence>MNIINIYTGLLFSPQQAFAQALRLKVITLFFPLAAALVITALLNTYYYAAVDMPWLLERMVIDIPDDQKQTVLDSLSKGRLLGISLVGVVFLTVSINLFRAFIYWFVLKVKGEAQRFVRLFAIVMWSTAPLLLILPAGILNIYLSAGQALLPNDVNPVSLNQLFFKLSGDSDWGQLLSTFSLINIWEIFLIIIGLKLATTLSIKQSFTIALIPELVIYGLWITTLLL</sequence>
<dbReference type="RefSeq" id="WP_160298239.1">
    <property type="nucleotide sequence ID" value="NZ_CP059735.1"/>
</dbReference>
<accession>A0AAE9YKA1</accession>
<evidence type="ECO:0000259" key="6">
    <source>
        <dbReference type="Pfam" id="PF04893"/>
    </source>
</evidence>
<reference evidence="7 8" key="2">
    <citation type="journal article" date="2022" name="Mar. Drugs">
        <title>Bioassay-Guided Fractionation Leads to the Detection of Cholic Acid Generated by the Rare Thalassomonas sp.</title>
        <authorList>
            <person name="Pheiffer F."/>
            <person name="Schneider Y.K."/>
            <person name="Hansen E.H."/>
            <person name="Andersen J.H."/>
            <person name="Isaksson J."/>
            <person name="Busche T."/>
            <person name="R C."/>
            <person name="Kalinowski J."/>
            <person name="Zyl L.V."/>
            <person name="Trindade M."/>
        </authorList>
    </citation>
    <scope>NUCLEOTIDE SEQUENCE [LARGE SCALE GENOMIC DNA]</scope>
    <source>
        <strain evidence="7 8">A5K-106</strain>
    </source>
</reference>
<evidence type="ECO:0000313" key="8">
    <source>
        <dbReference type="Proteomes" id="UP000032568"/>
    </source>
</evidence>
<feature type="transmembrane region" description="Helical" evidence="5">
    <location>
        <begin position="173"/>
        <end position="195"/>
    </location>
</feature>
<name>A0AAE9YKA1_9GAMM</name>
<evidence type="ECO:0000256" key="2">
    <source>
        <dbReference type="ARBA" id="ARBA00022692"/>
    </source>
</evidence>
<gene>
    <name evidence="7" type="ORF">SG35_016205</name>
</gene>
<dbReference type="InterPro" id="IPR006977">
    <property type="entry name" value="Yip1_dom"/>
</dbReference>
<proteinExistence type="predicted"/>
<evidence type="ECO:0000256" key="4">
    <source>
        <dbReference type="ARBA" id="ARBA00023136"/>
    </source>
</evidence>
<dbReference type="KEGG" id="tact:SG35_016205"/>
<dbReference type="EMBL" id="CP059735">
    <property type="protein sequence ID" value="WDD96901.1"/>
    <property type="molecule type" value="Genomic_DNA"/>
</dbReference>
<dbReference type="Pfam" id="PF04893">
    <property type="entry name" value="Yip1"/>
    <property type="match status" value="1"/>
</dbReference>
<keyword evidence="2 5" id="KW-0812">Transmembrane</keyword>
<feature type="domain" description="Yip1" evidence="6">
    <location>
        <begin position="9"/>
        <end position="222"/>
    </location>
</feature>
<feature type="transmembrane region" description="Helical" evidence="5">
    <location>
        <begin position="120"/>
        <end position="144"/>
    </location>
</feature>
<evidence type="ECO:0000256" key="5">
    <source>
        <dbReference type="SAM" id="Phobius"/>
    </source>
</evidence>
<keyword evidence="3 5" id="KW-1133">Transmembrane helix</keyword>
<keyword evidence="8" id="KW-1185">Reference proteome</keyword>
<dbReference type="AlphaFoldDB" id="A0AAE9YKA1"/>
<reference evidence="7 8" key="1">
    <citation type="journal article" date="2015" name="Genome Announc.">
        <title>Draft Genome Sequences of Marine Isolates of Thalassomonas viridans and Thalassomonas actiniarum.</title>
        <authorList>
            <person name="Olonade I."/>
            <person name="van Zyl L.J."/>
            <person name="Trindade M."/>
        </authorList>
    </citation>
    <scope>NUCLEOTIDE SEQUENCE [LARGE SCALE GENOMIC DNA]</scope>
    <source>
        <strain evidence="7 8">A5K-106</strain>
    </source>
</reference>